<evidence type="ECO:0000256" key="2">
    <source>
        <dbReference type="ARBA" id="ARBA00022737"/>
    </source>
</evidence>
<gene>
    <name evidence="7" type="ORF">Nepgr_019417</name>
</gene>
<dbReference type="Gene3D" id="1.10.10.60">
    <property type="entry name" value="Homeodomain-like"/>
    <property type="match status" value="2"/>
</dbReference>
<evidence type="ECO:0000259" key="6">
    <source>
        <dbReference type="PROSITE" id="PS51294"/>
    </source>
</evidence>
<dbReference type="PANTHER" id="PTHR47999">
    <property type="entry name" value="TRANSCRIPTION FACTOR MYB8-RELATED-RELATED"/>
    <property type="match status" value="1"/>
</dbReference>
<feature type="domain" description="HTH myb-type" evidence="6">
    <location>
        <begin position="12"/>
        <end position="61"/>
    </location>
</feature>
<dbReference type="GO" id="GO:0005634">
    <property type="term" value="C:nucleus"/>
    <property type="evidence" value="ECO:0007669"/>
    <property type="project" value="UniProtKB-SubCell"/>
</dbReference>
<keyword evidence="3" id="KW-0238">DNA-binding</keyword>
<sequence>MGRRPCCSEGGLNRGAWTAMEDKILTEYIKINGEGKWRSLPIKAGLKRCGKSCRLRWLNYLKPDTKRGNITQDEEDLIIRLHRLLGNRWSLIAGRLPGRTDNEIKNYWNTTISKRIQGHQSSTISRQKLINQSMGSLNQQEKSCVVRDEASRCAKVLVSHDIQEHDHRDDTKGMIKEPFMGKGKGEDPQWVGQGSSNGPFDLISDEYDPHCLLMDVEINEQFLSEVFKASFSAFFDPKSGTRGEDIRYDTDQLSPKISNQTLFSEDADWIASLLETEFDWS</sequence>
<accession>A0AAD3SV99</accession>
<dbReference type="SMART" id="SM00717">
    <property type="entry name" value="SANT"/>
    <property type="match status" value="2"/>
</dbReference>
<dbReference type="InterPro" id="IPR009057">
    <property type="entry name" value="Homeodomain-like_sf"/>
</dbReference>
<dbReference type="InterPro" id="IPR001005">
    <property type="entry name" value="SANT/Myb"/>
</dbReference>
<comment type="caution">
    <text evidence="7">The sequence shown here is derived from an EMBL/GenBank/DDBJ whole genome shotgun (WGS) entry which is preliminary data.</text>
</comment>
<evidence type="ECO:0000256" key="1">
    <source>
        <dbReference type="ARBA" id="ARBA00004123"/>
    </source>
</evidence>
<evidence type="ECO:0000313" key="8">
    <source>
        <dbReference type="Proteomes" id="UP001279734"/>
    </source>
</evidence>
<proteinExistence type="predicted"/>
<evidence type="ECO:0000256" key="3">
    <source>
        <dbReference type="ARBA" id="ARBA00023125"/>
    </source>
</evidence>
<keyword evidence="8" id="KW-1185">Reference proteome</keyword>
<keyword evidence="4" id="KW-0539">Nucleus</keyword>
<dbReference type="EMBL" id="BSYO01000018">
    <property type="protein sequence ID" value="GMH17576.1"/>
    <property type="molecule type" value="Genomic_DNA"/>
</dbReference>
<organism evidence="7 8">
    <name type="scientific">Nepenthes gracilis</name>
    <name type="common">Slender pitcher plant</name>
    <dbReference type="NCBI Taxonomy" id="150966"/>
    <lineage>
        <taxon>Eukaryota</taxon>
        <taxon>Viridiplantae</taxon>
        <taxon>Streptophyta</taxon>
        <taxon>Embryophyta</taxon>
        <taxon>Tracheophyta</taxon>
        <taxon>Spermatophyta</taxon>
        <taxon>Magnoliopsida</taxon>
        <taxon>eudicotyledons</taxon>
        <taxon>Gunneridae</taxon>
        <taxon>Pentapetalae</taxon>
        <taxon>Caryophyllales</taxon>
        <taxon>Nepenthaceae</taxon>
        <taxon>Nepenthes</taxon>
    </lineage>
</organism>
<evidence type="ECO:0000313" key="7">
    <source>
        <dbReference type="EMBL" id="GMH17576.1"/>
    </source>
</evidence>
<feature type="domain" description="Myb-like" evidence="5">
    <location>
        <begin position="62"/>
        <end position="112"/>
    </location>
</feature>
<keyword evidence="2" id="KW-0677">Repeat</keyword>
<evidence type="ECO:0000259" key="5">
    <source>
        <dbReference type="PROSITE" id="PS50090"/>
    </source>
</evidence>
<feature type="domain" description="Myb-like" evidence="5">
    <location>
        <begin position="9"/>
        <end position="61"/>
    </location>
</feature>
<comment type="subcellular location">
    <subcellularLocation>
        <location evidence="1">Nucleus</location>
    </subcellularLocation>
</comment>
<name>A0AAD3SV99_NEPGR</name>
<dbReference type="PROSITE" id="PS51294">
    <property type="entry name" value="HTH_MYB"/>
    <property type="match status" value="2"/>
</dbReference>
<reference evidence="7" key="1">
    <citation type="submission" date="2023-05" db="EMBL/GenBank/DDBJ databases">
        <title>Nepenthes gracilis genome sequencing.</title>
        <authorList>
            <person name="Fukushima K."/>
        </authorList>
    </citation>
    <scope>NUCLEOTIDE SEQUENCE</scope>
    <source>
        <strain evidence="7">SING2019-196</strain>
    </source>
</reference>
<dbReference type="PANTHER" id="PTHR47999:SF86">
    <property type="entry name" value="MYB-RELATED PROTEIN MYB4-LIKE"/>
    <property type="match status" value="1"/>
</dbReference>
<feature type="domain" description="HTH myb-type" evidence="6">
    <location>
        <begin position="62"/>
        <end position="116"/>
    </location>
</feature>
<dbReference type="SUPFAM" id="SSF46689">
    <property type="entry name" value="Homeodomain-like"/>
    <property type="match status" value="1"/>
</dbReference>
<dbReference type="InterPro" id="IPR017930">
    <property type="entry name" value="Myb_dom"/>
</dbReference>
<evidence type="ECO:0000256" key="4">
    <source>
        <dbReference type="ARBA" id="ARBA00023242"/>
    </source>
</evidence>
<dbReference type="InterPro" id="IPR015495">
    <property type="entry name" value="Myb_TF_plants"/>
</dbReference>
<dbReference type="CDD" id="cd00167">
    <property type="entry name" value="SANT"/>
    <property type="match status" value="2"/>
</dbReference>
<dbReference type="Pfam" id="PF00249">
    <property type="entry name" value="Myb_DNA-binding"/>
    <property type="match status" value="2"/>
</dbReference>
<dbReference type="PROSITE" id="PS50090">
    <property type="entry name" value="MYB_LIKE"/>
    <property type="match status" value="2"/>
</dbReference>
<dbReference type="GO" id="GO:0003677">
    <property type="term" value="F:DNA binding"/>
    <property type="evidence" value="ECO:0007669"/>
    <property type="project" value="UniProtKB-KW"/>
</dbReference>
<dbReference type="AlphaFoldDB" id="A0AAD3SV99"/>
<protein>
    <submittedName>
        <fullName evidence="7">Uncharacterized protein</fullName>
    </submittedName>
</protein>
<dbReference type="FunFam" id="1.10.10.60:FF:000001">
    <property type="entry name" value="MYB-related transcription factor"/>
    <property type="match status" value="1"/>
</dbReference>
<dbReference type="Proteomes" id="UP001279734">
    <property type="component" value="Unassembled WGS sequence"/>
</dbReference>